<dbReference type="SUPFAM" id="SSF53448">
    <property type="entry name" value="Nucleotide-diphospho-sugar transferases"/>
    <property type="match status" value="1"/>
</dbReference>
<dbReference type="Proteomes" id="UP000245250">
    <property type="component" value="Chromosome"/>
</dbReference>
<keyword evidence="3" id="KW-1185">Reference proteome</keyword>
<sequence length="318" mass="36915">MSFSFFIPTYKRSDSLKETISSIFKYWKGDIKITISDNNEDDTAKNVVKEFDVNNIDYSPNKQNIGIDKNMLRFLELCKTKYCWLLGDDDSLSEKSYSDISPLLEEDVDFIILLNGNYVKDYPDGIYAIDNLNNVGNAFLSFWDKLPFGNVIINAERAKCLNYDEVIEKYVGTSHAYSGVLWELAISKFSSKKIGVMSSQSIEVYNVEKSWVNSSVKIYLGEIPEWFKLLPQSLKKYSDKAYTNYLKQIFTLSTLSNFIVFSKQSEVNKDFVNNSISKMPFKYKLKWFFLNVCFPIYQIYTSIKKTLKTIINNILQKK</sequence>
<evidence type="ECO:0000313" key="2">
    <source>
        <dbReference type="EMBL" id="AWK03015.1"/>
    </source>
</evidence>
<organism evidence="2 3">
    <name type="scientific">Flavobacterium crocinum</name>
    <dbReference type="NCBI Taxonomy" id="2183896"/>
    <lineage>
        <taxon>Bacteria</taxon>
        <taxon>Pseudomonadati</taxon>
        <taxon>Bacteroidota</taxon>
        <taxon>Flavobacteriia</taxon>
        <taxon>Flavobacteriales</taxon>
        <taxon>Flavobacteriaceae</taxon>
        <taxon>Flavobacterium</taxon>
    </lineage>
</organism>
<dbReference type="AlphaFoldDB" id="A0A2S1YG36"/>
<dbReference type="InterPro" id="IPR001173">
    <property type="entry name" value="Glyco_trans_2-like"/>
</dbReference>
<accession>A0A2S1YG36</accession>
<dbReference type="Pfam" id="PF00535">
    <property type="entry name" value="Glycos_transf_2"/>
    <property type="match status" value="1"/>
</dbReference>
<dbReference type="KEGG" id="fcr:HYN56_01795"/>
<dbReference type="Gene3D" id="3.90.550.10">
    <property type="entry name" value="Spore Coat Polysaccharide Biosynthesis Protein SpsA, Chain A"/>
    <property type="match status" value="1"/>
</dbReference>
<dbReference type="InterPro" id="IPR029044">
    <property type="entry name" value="Nucleotide-diphossugar_trans"/>
</dbReference>
<dbReference type="EMBL" id="CP029255">
    <property type="protein sequence ID" value="AWK03015.1"/>
    <property type="molecule type" value="Genomic_DNA"/>
</dbReference>
<evidence type="ECO:0000259" key="1">
    <source>
        <dbReference type="Pfam" id="PF00535"/>
    </source>
</evidence>
<reference evidence="2 3" key="1">
    <citation type="submission" date="2018-05" db="EMBL/GenBank/DDBJ databases">
        <title>Genome sequencing of Flavobacterium sp. HYN0056.</title>
        <authorList>
            <person name="Yi H."/>
            <person name="Baek C."/>
        </authorList>
    </citation>
    <scope>NUCLEOTIDE SEQUENCE [LARGE SCALE GENOMIC DNA]</scope>
    <source>
        <strain evidence="2 3">HYN0056</strain>
    </source>
</reference>
<proteinExistence type="predicted"/>
<gene>
    <name evidence="2" type="ORF">HYN56_01795</name>
</gene>
<dbReference type="RefSeq" id="WP_109190629.1">
    <property type="nucleotide sequence ID" value="NZ_CP029255.1"/>
</dbReference>
<dbReference type="OrthoDB" id="9802649at2"/>
<name>A0A2S1YG36_9FLAO</name>
<protein>
    <recommendedName>
        <fullName evidence="1">Glycosyltransferase 2-like domain-containing protein</fullName>
    </recommendedName>
</protein>
<feature type="domain" description="Glycosyltransferase 2-like" evidence="1">
    <location>
        <begin position="4"/>
        <end position="112"/>
    </location>
</feature>
<evidence type="ECO:0000313" key="3">
    <source>
        <dbReference type="Proteomes" id="UP000245250"/>
    </source>
</evidence>